<feature type="transmembrane region" description="Helical" evidence="9">
    <location>
        <begin position="307"/>
        <end position="328"/>
    </location>
</feature>
<dbReference type="NCBIfam" id="TIGR00711">
    <property type="entry name" value="efflux_EmrB"/>
    <property type="match status" value="1"/>
</dbReference>
<feature type="transmembrane region" description="Helical" evidence="9">
    <location>
        <begin position="204"/>
        <end position="221"/>
    </location>
</feature>
<evidence type="ECO:0000256" key="9">
    <source>
        <dbReference type="SAM" id="Phobius"/>
    </source>
</evidence>
<dbReference type="Gene3D" id="1.20.1720.10">
    <property type="entry name" value="Multidrug resistance protein D"/>
    <property type="match status" value="1"/>
</dbReference>
<feature type="transmembrane region" description="Helical" evidence="9">
    <location>
        <begin position="334"/>
        <end position="353"/>
    </location>
</feature>
<comment type="similarity">
    <text evidence="2">Belongs to the major facilitator superfamily. EmrB family.</text>
</comment>
<evidence type="ECO:0000256" key="2">
    <source>
        <dbReference type="ARBA" id="ARBA00008537"/>
    </source>
</evidence>
<dbReference type="InterPro" id="IPR004638">
    <property type="entry name" value="EmrB-like"/>
</dbReference>
<dbReference type="GO" id="GO:0022857">
    <property type="term" value="F:transmembrane transporter activity"/>
    <property type="evidence" value="ECO:0007669"/>
    <property type="project" value="InterPro"/>
</dbReference>
<feature type="domain" description="Major facilitator superfamily (MFS) profile" evidence="10">
    <location>
        <begin position="18"/>
        <end position="484"/>
    </location>
</feature>
<comment type="subcellular location">
    <subcellularLocation>
        <location evidence="1">Cell membrane</location>
        <topology evidence="1">Multi-pass membrane protein</topology>
    </subcellularLocation>
</comment>
<evidence type="ECO:0000313" key="12">
    <source>
        <dbReference type="Proteomes" id="UP000282551"/>
    </source>
</evidence>
<feature type="transmembrane region" description="Helical" evidence="9">
    <location>
        <begin position="172"/>
        <end position="192"/>
    </location>
</feature>
<proteinExistence type="inferred from homology"/>
<keyword evidence="6 9" id="KW-1133">Transmembrane helix</keyword>
<gene>
    <name evidence="11" type="primary">stp_1</name>
    <name evidence="11" type="ORF">NCTC10485_01197</name>
</gene>
<reference evidence="11 12" key="1">
    <citation type="submission" date="2018-12" db="EMBL/GenBank/DDBJ databases">
        <authorList>
            <consortium name="Pathogen Informatics"/>
        </authorList>
    </citation>
    <scope>NUCLEOTIDE SEQUENCE [LARGE SCALE GENOMIC DNA]</scope>
    <source>
        <strain evidence="11 12">NCTC10485</strain>
    </source>
</reference>
<sequence>MTPQQKTVVDTVRSPWHALWAMMIGFFMILVDSTIVAVANPSIMEQLHTDYDGVIWVTSAYLLAYAVPLLVAGRLGDQFGPKNLYLLGLGIFTAASLWCGLSGSVEMLIAARVVQGIGAALLTPQTLTTITRIFPSDHRGTAMGVWGATAGLATLAGPLVGGVLLDHLGWEWIFFVNVPIGIVGLALAVWLVPVLPTNKHRFDWLGVALSGAAMFLVVFGLQEGESHNWSGWIWVMILAGLGLMAGFVYWQAVNQAEPLIPLRIFTDRDFSLSSVGVAIIGFAVTAMIVPVMFYLQVVCGLTPTRSALLMAPMALVSGLLAPVVGRLVDRAHPTPIIGFGFSVLAIAMTWLSVEMTPTTANLRLVVPFIVMGIGMACIWSPLAATATRNLSPELAGAGSGVYNTTRQVGSVLGSAGIAAFMTWRIGAEMPAGSAEAPTGEGAVLTLPEFLHAPFSAALSQAMLLPSFIALFGVVAAMFLLGALRSAREPEPRLDGSERRTEVLPVVTDLSAPAGLAQYEDHGQVHAQYDDHEYDEYDTDYDDDDDYVEFTVPREPATAAVDDYAKDDYADDDHDYADDSDTEPLSTRVGHPAPAPAEAWHSAPVQSWHSLLAPEVEQAADPDGAPDNPAEAQPIGFAHNGFHVDDEERFQPLPPPSTVTARRDDAESHGHTFQQLAEHIDSLSDSFADLFEDGQASWSAFEVPEDRPRRHRYREDSVFDAFGDPGEHANGHRRARHYREDPDDGESYGRHSRP</sequence>
<dbReference type="PANTHER" id="PTHR42718">
    <property type="entry name" value="MAJOR FACILITATOR SUPERFAMILY MULTIDRUG TRANSPORTER MFSC"/>
    <property type="match status" value="1"/>
</dbReference>
<feature type="compositionally biased region" description="Basic and acidic residues" evidence="8">
    <location>
        <begin position="704"/>
        <end position="716"/>
    </location>
</feature>
<evidence type="ECO:0000256" key="4">
    <source>
        <dbReference type="ARBA" id="ARBA00022475"/>
    </source>
</evidence>
<dbReference type="SUPFAM" id="SSF103473">
    <property type="entry name" value="MFS general substrate transporter"/>
    <property type="match status" value="1"/>
</dbReference>
<feature type="transmembrane region" description="Helical" evidence="9">
    <location>
        <begin position="462"/>
        <end position="483"/>
    </location>
</feature>
<dbReference type="FunFam" id="1.20.1720.10:FF:000021">
    <property type="entry name" value="Drug resistance transporter, EmrB/QacA subfamily"/>
    <property type="match status" value="1"/>
</dbReference>
<keyword evidence="5 9" id="KW-0812">Transmembrane</keyword>
<dbReference type="PROSITE" id="PS50850">
    <property type="entry name" value="MFS"/>
    <property type="match status" value="1"/>
</dbReference>
<keyword evidence="4" id="KW-1003">Cell membrane</keyword>
<feature type="region of interest" description="Disordered" evidence="8">
    <location>
        <begin position="704"/>
        <end position="753"/>
    </location>
</feature>
<name>A0A448I2P3_MYCCI</name>
<dbReference type="InterPro" id="IPR036259">
    <property type="entry name" value="MFS_trans_sf"/>
</dbReference>
<dbReference type="Gene3D" id="1.20.1250.20">
    <property type="entry name" value="MFS general substrate transporter like domains"/>
    <property type="match status" value="1"/>
</dbReference>
<dbReference type="EMBL" id="LR134355">
    <property type="protein sequence ID" value="VEG46644.1"/>
    <property type="molecule type" value="Genomic_DNA"/>
</dbReference>
<feature type="compositionally biased region" description="Acidic residues" evidence="8">
    <location>
        <begin position="568"/>
        <end position="581"/>
    </location>
</feature>
<feature type="transmembrane region" description="Helical" evidence="9">
    <location>
        <begin position="233"/>
        <end position="252"/>
    </location>
</feature>
<feature type="transmembrane region" description="Helical" evidence="9">
    <location>
        <begin position="84"/>
        <end position="101"/>
    </location>
</feature>
<dbReference type="Pfam" id="PF07690">
    <property type="entry name" value="MFS_1"/>
    <property type="match status" value="1"/>
</dbReference>
<accession>A0A448I2P3</accession>
<dbReference type="GO" id="GO:0005886">
    <property type="term" value="C:plasma membrane"/>
    <property type="evidence" value="ECO:0007669"/>
    <property type="project" value="UniProtKB-SubCell"/>
</dbReference>
<feature type="transmembrane region" description="Helical" evidence="9">
    <location>
        <begin position="365"/>
        <end position="384"/>
    </location>
</feature>
<evidence type="ECO:0000256" key="3">
    <source>
        <dbReference type="ARBA" id="ARBA00022448"/>
    </source>
</evidence>
<evidence type="ECO:0000313" key="11">
    <source>
        <dbReference type="EMBL" id="VEG46644.1"/>
    </source>
</evidence>
<dbReference type="Proteomes" id="UP000282551">
    <property type="component" value="Chromosome"/>
</dbReference>
<evidence type="ECO:0000256" key="7">
    <source>
        <dbReference type="ARBA" id="ARBA00023136"/>
    </source>
</evidence>
<keyword evidence="3" id="KW-0813">Transport</keyword>
<feature type="region of interest" description="Disordered" evidence="8">
    <location>
        <begin position="554"/>
        <end position="602"/>
    </location>
</feature>
<keyword evidence="7 9" id="KW-0472">Membrane</keyword>
<evidence type="ECO:0000256" key="6">
    <source>
        <dbReference type="ARBA" id="ARBA00022989"/>
    </source>
</evidence>
<feature type="region of interest" description="Disordered" evidence="8">
    <location>
        <begin position="616"/>
        <end position="635"/>
    </location>
</feature>
<feature type="compositionally biased region" description="Low complexity" evidence="8">
    <location>
        <begin position="618"/>
        <end position="631"/>
    </location>
</feature>
<evidence type="ECO:0000256" key="5">
    <source>
        <dbReference type="ARBA" id="ARBA00022692"/>
    </source>
</evidence>
<evidence type="ECO:0000259" key="10">
    <source>
        <dbReference type="PROSITE" id="PS50850"/>
    </source>
</evidence>
<dbReference type="CDD" id="cd17321">
    <property type="entry name" value="MFS_MMR_MDR_like"/>
    <property type="match status" value="1"/>
</dbReference>
<evidence type="ECO:0000256" key="1">
    <source>
        <dbReference type="ARBA" id="ARBA00004651"/>
    </source>
</evidence>
<dbReference type="PANTHER" id="PTHR42718:SF42">
    <property type="entry name" value="EXPORT PROTEIN"/>
    <property type="match status" value="1"/>
</dbReference>
<dbReference type="InterPro" id="IPR011701">
    <property type="entry name" value="MFS"/>
</dbReference>
<dbReference type="InterPro" id="IPR020846">
    <property type="entry name" value="MFS_dom"/>
</dbReference>
<dbReference type="AlphaFoldDB" id="A0A448I2P3"/>
<feature type="transmembrane region" description="Helical" evidence="9">
    <location>
        <begin position="20"/>
        <end position="39"/>
    </location>
</feature>
<feature type="transmembrane region" description="Helical" evidence="9">
    <location>
        <begin position="272"/>
        <end position="295"/>
    </location>
</feature>
<evidence type="ECO:0000256" key="8">
    <source>
        <dbReference type="SAM" id="MobiDB-lite"/>
    </source>
</evidence>
<feature type="transmembrane region" description="Helical" evidence="9">
    <location>
        <begin position="51"/>
        <end position="72"/>
    </location>
</feature>
<protein>
    <submittedName>
        <fullName evidence="11">Drug resistance transporter, EmrB/QacA subfamily</fullName>
    </submittedName>
</protein>
<feature type="transmembrane region" description="Helical" evidence="9">
    <location>
        <begin position="146"/>
        <end position="165"/>
    </location>
</feature>
<organism evidence="11 12">
    <name type="scientific">Mycolicibacterium chitae</name>
    <name type="common">Mycobacterium chitae</name>
    <dbReference type="NCBI Taxonomy" id="1792"/>
    <lineage>
        <taxon>Bacteria</taxon>
        <taxon>Bacillati</taxon>
        <taxon>Actinomycetota</taxon>
        <taxon>Actinomycetes</taxon>
        <taxon>Mycobacteriales</taxon>
        <taxon>Mycobacteriaceae</taxon>
        <taxon>Mycolicibacterium</taxon>
    </lineage>
</organism>
<keyword evidence="12" id="KW-1185">Reference proteome</keyword>